<accession>A0A443YYS2</accession>
<comment type="caution">
    <text evidence="11">The sequence shown here is derived from an EMBL/GenBank/DDBJ whole genome shotgun (WGS) entry which is preliminary data.</text>
</comment>
<keyword evidence="3" id="KW-0548">Nucleotidyltransferase</keyword>
<dbReference type="InterPro" id="IPR043502">
    <property type="entry name" value="DNA/RNA_pol_sf"/>
</dbReference>
<dbReference type="InterPro" id="IPR053543">
    <property type="entry name" value="Bacterial_RT"/>
</dbReference>
<dbReference type="OrthoDB" id="9793236at2"/>
<dbReference type="CDD" id="cd03487">
    <property type="entry name" value="RT_Bac_retron_II"/>
    <property type="match status" value="1"/>
</dbReference>
<dbReference type="InterPro" id="IPR051083">
    <property type="entry name" value="GrpII_Intron_Splice-Mob/Def"/>
</dbReference>
<organism evidence="11 12">
    <name type="scientific">Pseudidiomarina gelatinasegens</name>
    <dbReference type="NCBI Taxonomy" id="2487740"/>
    <lineage>
        <taxon>Bacteria</taxon>
        <taxon>Pseudomonadati</taxon>
        <taxon>Pseudomonadota</taxon>
        <taxon>Gammaproteobacteria</taxon>
        <taxon>Alteromonadales</taxon>
        <taxon>Idiomarinaceae</taxon>
        <taxon>Pseudidiomarina</taxon>
    </lineage>
</organism>
<dbReference type="PANTHER" id="PTHR34047">
    <property type="entry name" value="NUCLEAR INTRON MATURASE 1, MITOCHONDRIAL-RELATED"/>
    <property type="match status" value="1"/>
</dbReference>
<keyword evidence="7" id="KW-0051">Antiviral defense</keyword>
<sequence length="585" mass="66277">MIHRRDYQLLKKAKTKPELASLLGITAAFLTRVLYHPGANDHYHQFEIDKKSGGKRKISAPSNELKDIQSRLSTLLQNCLDVIRFDTEVSRECLVSHGFERERSIITNAAIHKGKRNILNLDLDDFFGQFNFGRVRGYFIANKHFELDPHIATVIAQIACYENSLPQGSPCSPVIANLITASLDMKLLNLAKSCGCSYSRYADDITFSTRKKEFPSSIVKVLEPLELGGKLIGEIRRAGFSVNALKTRLQYKDSRQEATGLVVNRKVSIKSEYWRLVRAMAFRLFKKGEFEILDVNGEPRMGTLNELEGRLAFIDAIDRYNNIVARRRPKAPWGTIKHTGLNAFKGRHNSREAVYSRFLFYKYFYSSEYPTILTEGKTDNVYLKSALSELQGSYPSLVSPKGQDNAYSPKLKFPNLNKRTMYLLDLGDGATPVAKLVQRYETELAYFHGKKATSPAILILDNDSGPSELLKELAKPKYRSCPNSVTDIKKSGFLHIFENLYLILTPLNSGGKDSMMEDLFDAKTLATPINGKTFSTLSSFDTAKHYGKHVFSTKVVRSSKSSIKFDRFRYIFDEIEKVKAHFAKL</sequence>
<dbReference type="PANTHER" id="PTHR34047:SF7">
    <property type="entry name" value="RNA-DIRECTED DNA POLYMERASE"/>
    <property type="match status" value="1"/>
</dbReference>
<dbReference type="AlphaFoldDB" id="A0A443YYS2"/>
<dbReference type="Proteomes" id="UP000288789">
    <property type="component" value="Unassembled WGS sequence"/>
</dbReference>
<evidence type="ECO:0000256" key="6">
    <source>
        <dbReference type="ARBA" id="ARBA00022918"/>
    </source>
</evidence>
<protein>
    <recommendedName>
        <fullName evidence="1">RNA-directed DNA polymerase</fullName>
        <ecNumber evidence="1">2.7.7.49</ecNumber>
    </recommendedName>
</protein>
<evidence type="ECO:0000256" key="9">
    <source>
        <dbReference type="ARBA" id="ARBA00048173"/>
    </source>
</evidence>
<evidence type="ECO:0000313" key="11">
    <source>
        <dbReference type="EMBL" id="RWU09225.1"/>
    </source>
</evidence>
<keyword evidence="4" id="KW-0479">Metal-binding</keyword>
<dbReference type="Pfam" id="PF00078">
    <property type="entry name" value="RVT_1"/>
    <property type="match status" value="1"/>
</dbReference>
<evidence type="ECO:0000256" key="4">
    <source>
        <dbReference type="ARBA" id="ARBA00022723"/>
    </source>
</evidence>
<dbReference type="SUPFAM" id="SSF56672">
    <property type="entry name" value="DNA/RNA polymerases"/>
    <property type="match status" value="1"/>
</dbReference>
<dbReference type="EMBL" id="RSFE01000007">
    <property type="protein sequence ID" value="RWU09225.1"/>
    <property type="molecule type" value="Genomic_DNA"/>
</dbReference>
<evidence type="ECO:0000256" key="3">
    <source>
        <dbReference type="ARBA" id="ARBA00022695"/>
    </source>
</evidence>
<dbReference type="NCBIfam" id="NF038237">
    <property type="entry name" value="retron_Ec67_fus"/>
    <property type="match status" value="1"/>
</dbReference>
<comment type="catalytic activity">
    <reaction evidence="9">
        <text>DNA(n) + a 2'-deoxyribonucleoside 5'-triphosphate = DNA(n+1) + diphosphate</text>
        <dbReference type="Rhea" id="RHEA:22508"/>
        <dbReference type="Rhea" id="RHEA-COMP:17339"/>
        <dbReference type="Rhea" id="RHEA-COMP:17340"/>
        <dbReference type="ChEBI" id="CHEBI:33019"/>
        <dbReference type="ChEBI" id="CHEBI:61560"/>
        <dbReference type="ChEBI" id="CHEBI:173112"/>
        <dbReference type="EC" id="2.7.7.49"/>
    </reaction>
</comment>
<evidence type="ECO:0000256" key="5">
    <source>
        <dbReference type="ARBA" id="ARBA00022842"/>
    </source>
</evidence>
<feature type="domain" description="Reverse transcriptase" evidence="10">
    <location>
        <begin position="29"/>
        <end position="263"/>
    </location>
</feature>
<dbReference type="GO" id="GO:0003964">
    <property type="term" value="F:RNA-directed DNA polymerase activity"/>
    <property type="evidence" value="ECO:0007669"/>
    <property type="project" value="UniProtKB-KW"/>
</dbReference>
<dbReference type="GO" id="GO:0003723">
    <property type="term" value="F:RNA binding"/>
    <property type="evidence" value="ECO:0007669"/>
    <property type="project" value="InterPro"/>
</dbReference>
<dbReference type="GO" id="GO:0046872">
    <property type="term" value="F:metal ion binding"/>
    <property type="evidence" value="ECO:0007669"/>
    <property type="project" value="UniProtKB-KW"/>
</dbReference>
<dbReference type="InterPro" id="IPR000123">
    <property type="entry name" value="Reverse_transcriptase_msDNA"/>
</dbReference>
<dbReference type="GO" id="GO:0051607">
    <property type="term" value="P:defense response to virus"/>
    <property type="evidence" value="ECO:0007669"/>
    <property type="project" value="UniProtKB-KW"/>
</dbReference>
<proteinExistence type="inferred from homology"/>
<dbReference type="PROSITE" id="PS50878">
    <property type="entry name" value="RT_POL"/>
    <property type="match status" value="1"/>
</dbReference>
<dbReference type="PRINTS" id="PR00866">
    <property type="entry name" value="RNADNAPOLMS"/>
</dbReference>
<keyword evidence="2" id="KW-0808">Transferase</keyword>
<reference evidence="11 12" key="1">
    <citation type="submission" date="2018-12" db="EMBL/GenBank/DDBJ databases">
        <authorList>
            <person name="Li A."/>
            <person name="Zhang M."/>
            <person name="Zhu H."/>
        </authorList>
    </citation>
    <scope>NUCLEOTIDE SEQUENCE [LARGE SCALE GENOMIC DNA]</scope>
    <source>
        <strain evidence="11 12">R04H25</strain>
    </source>
</reference>
<comment type="similarity">
    <text evidence="8">Belongs to the bacterial reverse transcriptase family.</text>
</comment>
<gene>
    <name evidence="11" type="ORF">EGC76_09880</name>
</gene>
<evidence type="ECO:0000256" key="7">
    <source>
        <dbReference type="ARBA" id="ARBA00023118"/>
    </source>
</evidence>
<dbReference type="EC" id="2.7.7.49" evidence="1"/>
<evidence type="ECO:0000259" key="10">
    <source>
        <dbReference type="PROSITE" id="PS50878"/>
    </source>
</evidence>
<dbReference type="InterPro" id="IPR000477">
    <property type="entry name" value="RT_dom"/>
</dbReference>
<evidence type="ECO:0000256" key="8">
    <source>
        <dbReference type="ARBA" id="ARBA00034120"/>
    </source>
</evidence>
<evidence type="ECO:0000313" key="12">
    <source>
        <dbReference type="Proteomes" id="UP000288789"/>
    </source>
</evidence>
<evidence type="ECO:0000256" key="1">
    <source>
        <dbReference type="ARBA" id="ARBA00012493"/>
    </source>
</evidence>
<keyword evidence="6 11" id="KW-0695">RNA-directed DNA polymerase</keyword>
<evidence type="ECO:0000256" key="2">
    <source>
        <dbReference type="ARBA" id="ARBA00022679"/>
    </source>
</evidence>
<name>A0A443YYS2_9GAMM</name>
<keyword evidence="5" id="KW-0460">Magnesium</keyword>
<keyword evidence="12" id="KW-1185">Reference proteome</keyword>